<evidence type="ECO:0000256" key="1">
    <source>
        <dbReference type="SAM" id="SignalP"/>
    </source>
</evidence>
<proteinExistence type="predicted"/>
<feature type="signal peptide" evidence="1">
    <location>
        <begin position="1"/>
        <end position="30"/>
    </location>
</feature>
<gene>
    <name evidence="2" type="ORF">CEPIT_LOCUS34453</name>
</gene>
<evidence type="ECO:0000313" key="2">
    <source>
        <dbReference type="EMBL" id="CAH9135369.1"/>
    </source>
</evidence>
<organism evidence="2 3">
    <name type="scientific">Cuscuta epithymum</name>
    <dbReference type="NCBI Taxonomy" id="186058"/>
    <lineage>
        <taxon>Eukaryota</taxon>
        <taxon>Viridiplantae</taxon>
        <taxon>Streptophyta</taxon>
        <taxon>Embryophyta</taxon>
        <taxon>Tracheophyta</taxon>
        <taxon>Spermatophyta</taxon>
        <taxon>Magnoliopsida</taxon>
        <taxon>eudicotyledons</taxon>
        <taxon>Gunneridae</taxon>
        <taxon>Pentapetalae</taxon>
        <taxon>asterids</taxon>
        <taxon>lamiids</taxon>
        <taxon>Solanales</taxon>
        <taxon>Convolvulaceae</taxon>
        <taxon>Cuscuteae</taxon>
        <taxon>Cuscuta</taxon>
        <taxon>Cuscuta subgen. Cuscuta</taxon>
    </lineage>
</organism>
<dbReference type="EMBL" id="CAMAPF010000987">
    <property type="protein sequence ID" value="CAH9135369.1"/>
    <property type="molecule type" value="Genomic_DNA"/>
</dbReference>
<dbReference type="AlphaFoldDB" id="A0AAV0FIG2"/>
<feature type="chain" id="PRO_5043415244" evidence="1">
    <location>
        <begin position="31"/>
        <end position="97"/>
    </location>
</feature>
<name>A0AAV0FIG2_9ASTE</name>
<sequence>MLEMMRITHQQVLHFFLNCLLFAALLLSSALDNTISTAQAMRPLHQFNFGRNPPELINGHFHQAASDPQIRDTFFTQRRMDHHQALKVKDESSVYLA</sequence>
<dbReference type="Proteomes" id="UP001152523">
    <property type="component" value="Unassembled WGS sequence"/>
</dbReference>
<protein>
    <submittedName>
        <fullName evidence="2">Uncharacterized protein</fullName>
    </submittedName>
</protein>
<keyword evidence="1" id="KW-0732">Signal</keyword>
<accession>A0AAV0FIG2</accession>
<reference evidence="2" key="1">
    <citation type="submission" date="2022-07" db="EMBL/GenBank/DDBJ databases">
        <authorList>
            <person name="Macas J."/>
            <person name="Novak P."/>
            <person name="Neumann P."/>
        </authorList>
    </citation>
    <scope>NUCLEOTIDE SEQUENCE</scope>
</reference>
<keyword evidence="3" id="KW-1185">Reference proteome</keyword>
<comment type="caution">
    <text evidence="2">The sequence shown here is derived from an EMBL/GenBank/DDBJ whole genome shotgun (WGS) entry which is preliminary data.</text>
</comment>
<evidence type="ECO:0000313" key="3">
    <source>
        <dbReference type="Proteomes" id="UP001152523"/>
    </source>
</evidence>